<reference evidence="1" key="1">
    <citation type="submission" date="2022-08" db="EMBL/GenBank/DDBJ databases">
        <authorList>
            <person name="Kallberg Y."/>
            <person name="Tangrot J."/>
            <person name="Rosling A."/>
        </authorList>
    </citation>
    <scope>NUCLEOTIDE SEQUENCE</scope>
    <source>
        <strain evidence="1">Wild A</strain>
    </source>
</reference>
<evidence type="ECO:0000313" key="1">
    <source>
        <dbReference type="EMBL" id="CAI2188708.1"/>
    </source>
</evidence>
<evidence type="ECO:0000313" key="2">
    <source>
        <dbReference type="Proteomes" id="UP001153678"/>
    </source>
</evidence>
<sequence length="61" mass="7123">FSTCMHLDLFSFNSPITLPEFLRDIATDYVELYIDGDRSFDPKNTLNYINNYSYPYAKGSK</sequence>
<name>A0A9W4WYJ0_9GLOM</name>
<dbReference type="AlphaFoldDB" id="A0A9W4WYJ0"/>
<dbReference type="Proteomes" id="UP001153678">
    <property type="component" value="Unassembled WGS sequence"/>
</dbReference>
<organism evidence="1 2">
    <name type="scientific">Funneliformis geosporum</name>
    <dbReference type="NCBI Taxonomy" id="1117311"/>
    <lineage>
        <taxon>Eukaryota</taxon>
        <taxon>Fungi</taxon>
        <taxon>Fungi incertae sedis</taxon>
        <taxon>Mucoromycota</taxon>
        <taxon>Glomeromycotina</taxon>
        <taxon>Glomeromycetes</taxon>
        <taxon>Glomerales</taxon>
        <taxon>Glomeraceae</taxon>
        <taxon>Funneliformis</taxon>
    </lineage>
</organism>
<comment type="caution">
    <text evidence="1">The sequence shown here is derived from an EMBL/GenBank/DDBJ whole genome shotgun (WGS) entry which is preliminary data.</text>
</comment>
<dbReference type="EMBL" id="CAMKVN010005359">
    <property type="protein sequence ID" value="CAI2188708.1"/>
    <property type="molecule type" value="Genomic_DNA"/>
</dbReference>
<gene>
    <name evidence="1" type="ORF">FWILDA_LOCUS13715</name>
</gene>
<feature type="non-terminal residue" evidence="1">
    <location>
        <position position="61"/>
    </location>
</feature>
<proteinExistence type="predicted"/>
<dbReference type="OrthoDB" id="2306457at2759"/>
<accession>A0A9W4WYJ0</accession>
<keyword evidence="2" id="KW-1185">Reference proteome</keyword>
<protein>
    <submittedName>
        <fullName evidence="1">17463_t:CDS:1</fullName>
    </submittedName>
</protein>